<reference evidence="1 2" key="1">
    <citation type="journal article" date="2017" name="Environ. Microbiol.">
        <title>Decay of the glycolytic pathway and adaptation to intranuclear parasitism within Enterocytozoonidae microsporidia.</title>
        <authorList>
            <person name="Wiredu Boakye D."/>
            <person name="Jaroenlak P."/>
            <person name="Prachumwat A."/>
            <person name="Williams T.A."/>
            <person name="Bateman K.S."/>
            <person name="Itsathitphaisarn O."/>
            <person name="Sritunyalucksana K."/>
            <person name="Paszkiewicz K.H."/>
            <person name="Moore K.A."/>
            <person name="Stentiford G.D."/>
            <person name="Williams B.A."/>
        </authorList>
    </citation>
    <scope>NUCLEOTIDE SEQUENCE [LARGE SCALE GENOMIC DNA]</scope>
    <source>
        <strain evidence="2">canceri</strain>
    </source>
</reference>
<evidence type="ECO:0000313" key="1">
    <source>
        <dbReference type="EMBL" id="ORD98670.1"/>
    </source>
</evidence>
<sequence>MIVDKYEDVDNNEDFEKDPFRESFRIFYKKLQDKTTDYLRLIIRKLFKQQNNDRDIIMYLEALNNLYVKTVFLHSPIKKILTIFRNNKFAKMFYKSYDYIMPLVDLIKKNAKGEIITSDMLKLTIHAKIRDYEFSISKILHNIYRNSLILDKNTHIVDKETHISKIIDLFISKVKYLFEVYNSLNLSDENITIPNDI</sequence>
<dbReference type="Proteomes" id="UP000192501">
    <property type="component" value="Unassembled WGS sequence"/>
</dbReference>
<dbReference type="VEuPathDB" id="MicrosporidiaDB:HERIO_199"/>
<evidence type="ECO:0000313" key="2">
    <source>
        <dbReference type="Proteomes" id="UP000192501"/>
    </source>
</evidence>
<gene>
    <name evidence="1" type="ORF">A0H76_2091</name>
</gene>
<dbReference type="EMBL" id="LTAI01000518">
    <property type="protein sequence ID" value="ORD98670.1"/>
    <property type="molecule type" value="Genomic_DNA"/>
</dbReference>
<protein>
    <submittedName>
        <fullName evidence="1">Uncharacterized protein</fullName>
    </submittedName>
</protein>
<dbReference type="VEuPathDB" id="MicrosporidiaDB:A0H76_2091"/>
<comment type="caution">
    <text evidence="1">The sequence shown here is derived from an EMBL/GenBank/DDBJ whole genome shotgun (WGS) entry which is preliminary data.</text>
</comment>
<organism evidence="1 2">
    <name type="scientific">Hepatospora eriocheir</name>
    <dbReference type="NCBI Taxonomy" id="1081669"/>
    <lineage>
        <taxon>Eukaryota</taxon>
        <taxon>Fungi</taxon>
        <taxon>Fungi incertae sedis</taxon>
        <taxon>Microsporidia</taxon>
        <taxon>Hepatosporidae</taxon>
        <taxon>Hepatospora</taxon>
    </lineage>
</organism>
<proteinExistence type="predicted"/>
<accession>A0A1X0QFV9</accession>
<name>A0A1X0QFV9_9MICR</name>
<dbReference type="AlphaFoldDB" id="A0A1X0QFV9"/>